<reference evidence="1" key="1">
    <citation type="journal article" date="2023" name="GigaByte">
        <title>Genome assembly of the bearded iris, Iris pallida Lam.</title>
        <authorList>
            <person name="Bruccoleri R.E."/>
            <person name="Oakeley E.J."/>
            <person name="Faust A.M.E."/>
            <person name="Altorfer M."/>
            <person name="Dessus-Babus S."/>
            <person name="Burckhardt D."/>
            <person name="Oertli M."/>
            <person name="Naumann U."/>
            <person name="Petersen F."/>
            <person name="Wong J."/>
        </authorList>
    </citation>
    <scope>NUCLEOTIDE SEQUENCE</scope>
    <source>
        <strain evidence="1">GSM-AAB239-AS_SAM_17_03QT</strain>
    </source>
</reference>
<evidence type="ECO:0000313" key="1">
    <source>
        <dbReference type="EMBL" id="KAJ6815200.1"/>
    </source>
</evidence>
<dbReference type="Proteomes" id="UP001140949">
    <property type="component" value="Unassembled WGS sequence"/>
</dbReference>
<reference evidence="1" key="2">
    <citation type="submission" date="2023-04" db="EMBL/GenBank/DDBJ databases">
        <authorList>
            <person name="Bruccoleri R.E."/>
            <person name="Oakeley E.J."/>
            <person name="Faust A.-M."/>
            <person name="Dessus-Babus S."/>
            <person name="Altorfer M."/>
            <person name="Burckhardt D."/>
            <person name="Oertli M."/>
            <person name="Naumann U."/>
            <person name="Petersen F."/>
            <person name="Wong J."/>
        </authorList>
    </citation>
    <scope>NUCLEOTIDE SEQUENCE</scope>
    <source>
        <strain evidence="1">GSM-AAB239-AS_SAM_17_03QT</strain>
        <tissue evidence="1">Leaf</tissue>
    </source>
</reference>
<gene>
    <name evidence="1" type="ORF">M6B38_135730</name>
</gene>
<dbReference type="GO" id="GO:0003677">
    <property type="term" value="F:DNA binding"/>
    <property type="evidence" value="ECO:0007669"/>
    <property type="project" value="UniProtKB-KW"/>
</dbReference>
<accession>A0AAX6FFG4</accession>
<protein>
    <submittedName>
        <fullName evidence="1">Homeobox-leucine zipper protein ROC8-like isoform X1</fullName>
    </submittedName>
</protein>
<keyword evidence="1" id="KW-0238">DNA-binding</keyword>
<keyword evidence="2" id="KW-1185">Reference proteome</keyword>
<sequence length="59" mass="6967">MKSYEGPLRRRTYRCRVLVGAHILLPHPPPRHSQNPQGAPLFLITLKQERQRMFKVCPF</sequence>
<evidence type="ECO:0000313" key="2">
    <source>
        <dbReference type="Proteomes" id="UP001140949"/>
    </source>
</evidence>
<proteinExistence type="predicted"/>
<comment type="caution">
    <text evidence="1">The sequence shown here is derived from an EMBL/GenBank/DDBJ whole genome shotgun (WGS) entry which is preliminary data.</text>
</comment>
<name>A0AAX6FFG4_IRIPA</name>
<keyword evidence="1" id="KW-0371">Homeobox</keyword>
<dbReference type="AlphaFoldDB" id="A0AAX6FFG4"/>
<organism evidence="1 2">
    <name type="scientific">Iris pallida</name>
    <name type="common">Sweet iris</name>
    <dbReference type="NCBI Taxonomy" id="29817"/>
    <lineage>
        <taxon>Eukaryota</taxon>
        <taxon>Viridiplantae</taxon>
        <taxon>Streptophyta</taxon>
        <taxon>Embryophyta</taxon>
        <taxon>Tracheophyta</taxon>
        <taxon>Spermatophyta</taxon>
        <taxon>Magnoliopsida</taxon>
        <taxon>Liliopsida</taxon>
        <taxon>Asparagales</taxon>
        <taxon>Iridaceae</taxon>
        <taxon>Iridoideae</taxon>
        <taxon>Irideae</taxon>
        <taxon>Iris</taxon>
    </lineage>
</organism>
<dbReference type="EMBL" id="JANAVB010029216">
    <property type="protein sequence ID" value="KAJ6815200.1"/>
    <property type="molecule type" value="Genomic_DNA"/>
</dbReference>